<sequence length="102" mass="11908">DCKADITRLHRQQWMCYFEQCTLMMCSYISSCQNNMFKMGHFLPHPNQLTCYQYQKDGSHQGDRELISGPYLVTCCVKNSLKKLQNCSKKILNNSMSQILKS</sequence>
<feature type="non-terminal residue" evidence="1">
    <location>
        <position position="102"/>
    </location>
</feature>
<dbReference type="AlphaFoldDB" id="A0AAD8AFH0"/>
<proteinExistence type="predicted"/>
<evidence type="ECO:0000313" key="2">
    <source>
        <dbReference type="Proteomes" id="UP001233999"/>
    </source>
</evidence>
<comment type="caution">
    <text evidence="1">The sequence shown here is derived from an EMBL/GenBank/DDBJ whole genome shotgun (WGS) entry which is preliminary data.</text>
</comment>
<dbReference type="EMBL" id="JASPKZ010001237">
    <property type="protein sequence ID" value="KAJ9598194.1"/>
    <property type="molecule type" value="Genomic_DNA"/>
</dbReference>
<accession>A0AAD8AFH0</accession>
<evidence type="ECO:0000313" key="1">
    <source>
        <dbReference type="EMBL" id="KAJ9598194.1"/>
    </source>
</evidence>
<reference evidence="1" key="2">
    <citation type="submission" date="2023-05" db="EMBL/GenBank/DDBJ databases">
        <authorList>
            <person name="Fouks B."/>
        </authorList>
    </citation>
    <scope>NUCLEOTIDE SEQUENCE</scope>
    <source>
        <strain evidence="1">Stay&amp;Tobe</strain>
        <tissue evidence="1">Testes</tissue>
    </source>
</reference>
<keyword evidence="2" id="KW-1185">Reference proteome</keyword>
<name>A0AAD8AFH0_DIPPU</name>
<feature type="non-terminal residue" evidence="1">
    <location>
        <position position="1"/>
    </location>
</feature>
<organism evidence="1 2">
    <name type="scientific">Diploptera punctata</name>
    <name type="common">Pacific beetle cockroach</name>
    <dbReference type="NCBI Taxonomy" id="6984"/>
    <lineage>
        <taxon>Eukaryota</taxon>
        <taxon>Metazoa</taxon>
        <taxon>Ecdysozoa</taxon>
        <taxon>Arthropoda</taxon>
        <taxon>Hexapoda</taxon>
        <taxon>Insecta</taxon>
        <taxon>Pterygota</taxon>
        <taxon>Neoptera</taxon>
        <taxon>Polyneoptera</taxon>
        <taxon>Dictyoptera</taxon>
        <taxon>Blattodea</taxon>
        <taxon>Blaberoidea</taxon>
        <taxon>Blaberidae</taxon>
        <taxon>Diplopterinae</taxon>
        <taxon>Diploptera</taxon>
    </lineage>
</organism>
<protein>
    <submittedName>
        <fullName evidence="1">Uncharacterized protein</fullName>
    </submittedName>
</protein>
<dbReference type="Proteomes" id="UP001233999">
    <property type="component" value="Unassembled WGS sequence"/>
</dbReference>
<gene>
    <name evidence="1" type="ORF">L9F63_011114</name>
</gene>
<reference evidence="1" key="1">
    <citation type="journal article" date="2023" name="IScience">
        <title>Live-bearing cockroach genome reveals convergent evolutionary mechanisms linked to viviparity in insects and beyond.</title>
        <authorList>
            <person name="Fouks B."/>
            <person name="Harrison M.C."/>
            <person name="Mikhailova A.A."/>
            <person name="Marchal E."/>
            <person name="English S."/>
            <person name="Carruthers M."/>
            <person name="Jennings E.C."/>
            <person name="Chiamaka E.L."/>
            <person name="Frigard R.A."/>
            <person name="Pippel M."/>
            <person name="Attardo G.M."/>
            <person name="Benoit J.B."/>
            <person name="Bornberg-Bauer E."/>
            <person name="Tobe S.S."/>
        </authorList>
    </citation>
    <scope>NUCLEOTIDE SEQUENCE</scope>
    <source>
        <strain evidence="1">Stay&amp;Tobe</strain>
    </source>
</reference>